<gene>
    <name evidence="1" type="ORF">L6452_26339</name>
</gene>
<reference evidence="2" key="1">
    <citation type="journal article" date="2022" name="Mol. Ecol. Resour.">
        <title>The genomes of chicory, endive, great burdock and yacon provide insights into Asteraceae palaeo-polyploidization history and plant inulin production.</title>
        <authorList>
            <person name="Fan W."/>
            <person name="Wang S."/>
            <person name="Wang H."/>
            <person name="Wang A."/>
            <person name="Jiang F."/>
            <person name="Liu H."/>
            <person name="Zhao H."/>
            <person name="Xu D."/>
            <person name="Zhang Y."/>
        </authorList>
    </citation>
    <scope>NUCLEOTIDE SEQUENCE [LARGE SCALE GENOMIC DNA]</scope>
    <source>
        <strain evidence="2">cv. Niubang</strain>
    </source>
</reference>
<evidence type="ECO:0000313" key="2">
    <source>
        <dbReference type="Proteomes" id="UP001055879"/>
    </source>
</evidence>
<name>A0ACB9AGZ9_ARCLA</name>
<organism evidence="1 2">
    <name type="scientific">Arctium lappa</name>
    <name type="common">Greater burdock</name>
    <name type="synonym">Lappa major</name>
    <dbReference type="NCBI Taxonomy" id="4217"/>
    <lineage>
        <taxon>Eukaryota</taxon>
        <taxon>Viridiplantae</taxon>
        <taxon>Streptophyta</taxon>
        <taxon>Embryophyta</taxon>
        <taxon>Tracheophyta</taxon>
        <taxon>Spermatophyta</taxon>
        <taxon>Magnoliopsida</taxon>
        <taxon>eudicotyledons</taxon>
        <taxon>Gunneridae</taxon>
        <taxon>Pentapetalae</taxon>
        <taxon>asterids</taxon>
        <taxon>campanulids</taxon>
        <taxon>Asterales</taxon>
        <taxon>Asteraceae</taxon>
        <taxon>Carduoideae</taxon>
        <taxon>Cardueae</taxon>
        <taxon>Arctiinae</taxon>
        <taxon>Arctium</taxon>
    </lineage>
</organism>
<comment type="caution">
    <text evidence="1">The sequence shown here is derived from an EMBL/GenBank/DDBJ whole genome shotgun (WGS) entry which is preliminary data.</text>
</comment>
<dbReference type="EMBL" id="CM042054">
    <property type="protein sequence ID" value="KAI3707710.1"/>
    <property type="molecule type" value="Genomic_DNA"/>
</dbReference>
<keyword evidence="2" id="KW-1185">Reference proteome</keyword>
<evidence type="ECO:0000313" key="1">
    <source>
        <dbReference type="EMBL" id="KAI3707710.1"/>
    </source>
</evidence>
<accession>A0ACB9AGZ9</accession>
<reference evidence="1 2" key="2">
    <citation type="journal article" date="2022" name="Mol. Ecol. Resour.">
        <title>The genomes of chicory, endive, great burdock and yacon provide insights into Asteraceae paleo-polyploidization history and plant inulin production.</title>
        <authorList>
            <person name="Fan W."/>
            <person name="Wang S."/>
            <person name="Wang H."/>
            <person name="Wang A."/>
            <person name="Jiang F."/>
            <person name="Liu H."/>
            <person name="Zhao H."/>
            <person name="Xu D."/>
            <person name="Zhang Y."/>
        </authorList>
    </citation>
    <scope>NUCLEOTIDE SEQUENCE [LARGE SCALE GENOMIC DNA]</scope>
    <source>
        <strain evidence="2">cv. Niubang</strain>
    </source>
</reference>
<dbReference type="Proteomes" id="UP001055879">
    <property type="component" value="Linkage Group LG08"/>
</dbReference>
<protein>
    <submittedName>
        <fullName evidence="1">Uncharacterized protein</fullName>
    </submittedName>
</protein>
<sequence>MLRSEYFSFGSGFCIVLLIICIELFLRNKEMVVRPNALVKKKETEVSISGGLPGFLERRVLSLEVLELISIVAGHC</sequence>
<proteinExistence type="predicted"/>